<dbReference type="PANTHER" id="PTHR43877">
    <property type="entry name" value="AMINOALKYLPHOSPHONATE N-ACETYLTRANSFERASE-RELATED-RELATED"/>
    <property type="match status" value="1"/>
</dbReference>
<proteinExistence type="predicted"/>
<organism evidence="4 5">
    <name type="scientific">Nonomuraea wenchangensis</name>
    <dbReference type="NCBI Taxonomy" id="568860"/>
    <lineage>
        <taxon>Bacteria</taxon>
        <taxon>Bacillati</taxon>
        <taxon>Actinomycetota</taxon>
        <taxon>Actinomycetes</taxon>
        <taxon>Streptosporangiales</taxon>
        <taxon>Streptosporangiaceae</taxon>
        <taxon>Nonomuraea</taxon>
    </lineage>
</organism>
<dbReference type="RefSeq" id="WP_091075360.1">
    <property type="nucleotide sequence ID" value="NZ_FOHX01000001.1"/>
</dbReference>
<evidence type="ECO:0000313" key="4">
    <source>
        <dbReference type="EMBL" id="SES69508.1"/>
    </source>
</evidence>
<dbReference type="InterPro" id="IPR000182">
    <property type="entry name" value="GNAT_dom"/>
</dbReference>
<dbReference type="Pfam" id="PF00583">
    <property type="entry name" value="Acetyltransf_1"/>
    <property type="match status" value="1"/>
</dbReference>
<evidence type="ECO:0000259" key="3">
    <source>
        <dbReference type="PROSITE" id="PS51186"/>
    </source>
</evidence>
<dbReference type="InterPro" id="IPR016181">
    <property type="entry name" value="Acyl_CoA_acyltransferase"/>
</dbReference>
<dbReference type="CDD" id="cd04301">
    <property type="entry name" value="NAT_SF"/>
    <property type="match status" value="1"/>
</dbReference>
<dbReference type="PROSITE" id="PS51186">
    <property type="entry name" value="GNAT"/>
    <property type="match status" value="1"/>
</dbReference>
<keyword evidence="4" id="KW-0689">Ribosomal protein</keyword>
<dbReference type="GO" id="GO:0016747">
    <property type="term" value="F:acyltransferase activity, transferring groups other than amino-acyl groups"/>
    <property type="evidence" value="ECO:0007669"/>
    <property type="project" value="InterPro"/>
</dbReference>
<dbReference type="EMBL" id="FOHX01000001">
    <property type="protein sequence ID" value="SES69508.1"/>
    <property type="molecule type" value="Genomic_DNA"/>
</dbReference>
<evidence type="ECO:0000256" key="1">
    <source>
        <dbReference type="ARBA" id="ARBA00022679"/>
    </source>
</evidence>
<keyword evidence="4" id="KW-0687">Ribonucleoprotein</keyword>
<keyword evidence="1" id="KW-0808">Transferase</keyword>
<keyword evidence="5" id="KW-1185">Reference proteome</keyword>
<keyword evidence="2" id="KW-0012">Acyltransferase</keyword>
<evidence type="ECO:0000313" key="5">
    <source>
        <dbReference type="Proteomes" id="UP000199361"/>
    </source>
</evidence>
<accession>A0A1H9YKA5</accession>
<dbReference type="GO" id="GO:0005840">
    <property type="term" value="C:ribosome"/>
    <property type="evidence" value="ECO:0007669"/>
    <property type="project" value="UniProtKB-KW"/>
</dbReference>
<name>A0A1H9YKA5_9ACTN</name>
<dbReference type="AlphaFoldDB" id="A0A1H9YKA5"/>
<reference evidence="4 5" key="1">
    <citation type="submission" date="2016-10" db="EMBL/GenBank/DDBJ databases">
        <authorList>
            <person name="de Groot N.N."/>
        </authorList>
    </citation>
    <scope>NUCLEOTIDE SEQUENCE [LARGE SCALE GENOMIC DNA]</scope>
    <source>
        <strain evidence="4 5">CGMCC 4.5598</strain>
    </source>
</reference>
<sequence>MRGVKIRCGGPDDVPDVLAFWLLAAEGTDRPDSPDKVIALVERDPEALLIAERPDGGELVGTLIAGWDGWRAHLYRLAVHPGHRRQGIATALLAAAEARFAAFGAFRADAMVLEDNVLAHPAWSAAGYAPQPEWSRWVKPLA</sequence>
<dbReference type="OrthoDB" id="1821130at2"/>
<dbReference type="STRING" id="568860.SAMN05421811_10174"/>
<dbReference type="InterPro" id="IPR050832">
    <property type="entry name" value="Bact_Acetyltransf"/>
</dbReference>
<evidence type="ECO:0000256" key="2">
    <source>
        <dbReference type="ARBA" id="ARBA00023315"/>
    </source>
</evidence>
<protein>
    <submittedName>
        <fullName evidence="4">Ribosomal protein S18 acetylase RimI</fullName>
    </submittedName>
</protein>
<dbReference type="SUPFAM" id="SSF55729">
    <property type="entry name" value="Acyl-CoA N-acyltransferases (Nat)"/>
    <property type="match status" value="1"/>
</dbReference>
<feature type="domain" description="N-acetyltransferase" evidence="3">
    <location>
        <begin position="4"/>
        <end position="142"/>
    </location>
</feature>
<dbReference type="Gene3D" id="3.40.630.30">
    <property type="match status" value="1"/>
</dbReference>
<gene>
    <name evidence="4" type="ORF">SAMN05421811_10174</name>
</gene>
<dbReference type="Proteomes" id="UP000199361">
    <property type="component" value="Unassembled WGS sequence"/>
</dbReference>